<keyword evidence="4" id="KW-0675">Receptor</keyword>
<evidence type="ECO:0000313" key="5">
    <source>
        <dbReference type="Proteomes" id="UP000023152"/>
    </source>
</evidence>
<name>X6L9D4_RETFI</name>
<gene>
    <name evidence="4" type="ORF">RFI_39780</name>
</gene>
<evidence type="ECO:0000313" key="4">
    <source>
        <dbReference type="EMBL" id="ETN97746.1"/>
    </source>
</evidence>
<dbReference type="OrthoDB" id="10263032at2759"/>
<comment type="caution">
    <text evidence="4">The sequence shown here is derived from an EMBL/GenBank/DDBJ whole genome shotgun (WGS) entry which is preliminary data.</text>
</comment>
<dbReference type="PANTHER" id="PTHR22767:SF2">
    <property type="entry name" value="N(ALPHA)-ACETYLTRANSFERASE 15_16, ISOFORM A"/>
    <property type="match status" value="1"/>
</dbReference>
<dbReference type="EMBL" id="ASPP01048748">
    <property type="protein sequence ID" value="ETN97746.1"/>
    <property type="molecule type" value="Genomic_DNA"/>
</dbReference>
<keyword evidence="5" id="KW-1185">Reference proteome</keyword>
<evidence type="ECO:0000256" key="3">
    <source>
        <dbReference type="SAM" id="MobiDB-lite"/>
    </source>
</evidence>
<dbReference type="PANTHER" id="PTHR22767">
    <property type="entry name" value="N-TERMINAL ACETYLTRANSFERASE-RELATED"/>
    <property type="match status" value="1"/>
</dbReference>
<feature type="region of interest" description="Disordered" evidence="3">
    <location>
        <begin position="599"/>
        <end position="635"/>
    </location>
</feature>
<accession>X6L9D4</accession>
<dbReference type="Gene3D" id="1.25.40.1040">
    <property type="match status" value="1"/>
</dbReference>
<organism evidence="4 5">
    <name type="scientific">Reticulomyxa filosa</name>
    <dbReference type="NCBI Taxonomy" id="46433"/>
    <lineage>
        <taxon>Eukaryota</taxon>
        <taxon>Sar</taxon>
        <taxon>Rhizaria</taxon>
        <taxon>Retaria</taxon>
        <taxon>Foraminifera</taxon>
        <taxon>Monothalamids</taxon>
        <taxon>Reticulomyxidae</taxon>
        <taxon>Reticulomyxa</taxon>
    </lineage>
</organism>
<evidence type="ECO:0000256" key="1">
    <source>
        <dbReference type="ARBA" id="ARBA00022737"/>
    </source>
</evidence>
<dbReference type="GO" id="GO:0005737">
    <property type="term" value="C:cytoplasm"/>
    <property type="evidence" value="ECO:0007669"/>
    <property type="project" value="UniProtKB-ARBA"/>
</dbReference>
<proteinExistence type="predicted"/>
<dbReference type="Gene3D" id="1.25.40.1010">
    <property type="match status" value="1"/>
</dbReference>
<sequence length="856" mass="100135">MKGLCYHTKGSRDYLTEMKQKGSELIKDGLRQNVRSSMCWRVKGVAHKADGDLPEAVACYSQAMRYDNGHNERILNEIANMQLELQKYPEFEDTRHALWQLRPEDGQYLVAELMACFLSKRYQKGLDFLTQVHVTTQRCNNITQKTIKPSKEKYNTVQLNDIYLLQARMYKEKGDWDTCLKFLEDGIQDKSIRDLLSAHEIRLQVHEAILKKKKAEQKDDDQKSDPQKNAVAVLKQLLDINPENTSYYHRFMKLVGFLKDDSSHDYSQSQPVIELCTEIDQKVKKCSATARIMLDCSIVNDVFLCCVDTGDEFKKRMDSYMRHKLSESVLSLYKDLQPLYREPEKAKVMDELVATYLRELKEHVRFSSSDKTRQLRFVEFLNSGDFGGYSASPSCLLWTQFYNISRQLDIEKWNDALALIDESLALFPTCLDLYDLRARVYKYCGNPLQAFEYLDIGRQMDLADRFLNTKCTRYALRAGKTQEAEDMVRLFLKKTSGVQVLHELEVMWYELHKAESHLSKKELGPALREFEYVFEHFNKFYENQVDFHKYAYRRVCIMSYLNLLQWENNLRSHPFYRRACVGAIEAWLVKATRRIKNGTEKGSSVEDEQDKRHKRGKDPRGWELIHGTAKDGKGKHPLEEAHRWIKHWVTVAYEKDIEPHEWYVKVQRLRWTKKTEKDQKDKIKIDTWKSIKQVCLMYDSLNNTHRRKFSLFLPEAIQFLLATEKDEEKTTEANATLIQEAKKALLQVKSSFLQYHLFAKGEGTSEQIKYKLIQFVNKYSQQVQSLLECTCAYRLSHLVNQKGLAGDMAKKLVGFIPQSTLKECVTVKKILEDLDKGVADDFKSHCKKRFVLASVF</sequence>
<keyword evidence="2" id="KW-0802">TPR repeat</keyword>
<dbReference type="Pfam" id="PF12569">
    <property type="entry name" value="NatA_aux_su"/>
    <property type="match status" value="1"/>
</dbReference>
<protein>
    <submittedName>
        <fullName evidence="4">NMDA receptor-regulated protein</fullName>
    </submittedName>
</protein>
<reference evidence="4 5" key="1">
    <citation type="journal article" date="2013" name="Curr. Biol.">
        <title>The Genome of the Foraminiferan Reticulomyxa filosa.</title>
        <authorList>
            <person name="Glockner G."/>
            <person name="Hulsmann N."/>
            <person name="Schleicher M."/>
            <person name="Noegel A.A."/>
            <person name="Eichinger L."/>
            <person name="Gallinger C."/>
            <person name="Pawlowski J."/>
            <person name="Sierra R."/>
            <person name="Euteneuer U."/>
            <person name="Pillet L."/>
            <person name="Moustafa A."/>
            <person name="Platzer M."/>
            <person name="Groth M."/>
            <person name="Szafranski K."/>
            <person name="Schliwa M."/>
        </authorList>
    </citation>
    <scope>NUCLEOTIDE SEQUENCE [LARGE SCALE GENOMIC DNA]</scope>
</reference>
<dbReference type="SUPFAM" id="SSF48452">
    <property type="entry name" value="TPR-like"/>
    <property type="match status" value="2"/>
</dbReference>
<dbReference type="InterPro" id="IPR021183">
    <property type="entry name" value="NatA_aux_su"/>
</dbReference>
<feature type="compositionally biased region" description="Basic and acidic residues" evidence="3">
    <location>
        <begin position="618"/>
        <end position="635"/>
    </location>
</feature>
<keyword evidence="1" id="KW-0677">Repeat</keyword>
<evidence type="ECO:0000256" key="2">
    <source>
        <dbReference type="ARBA" id="ARBA00022803"/>
    </source>
</evidence>
<dbReference type="Proteomes" id="UP000023152">
    <property type="component" value="Unassembled WGS sequence"/>
</dbReference>
<dbReference type="AlphaFoldDB" id="X6L9D4"/>
<dbReference type="InterPro" id="IPR011990">
    <property type="entry name" value="TPR-like_helical_dom_sf"/>
</dbReference>